<reference evidence="9" key="1">
    <citation type="submission" date="2023-03" db="EMBL/GenBank/DDBJ databases">
        <authorList>
            <person name="Julca I."/>
        </authorList>
    </citation>
    <scope>NUCLEOTIDE SEQUENCE</scope>
</reference>
<dbReference type="FunFam" id="1.10.10.60:FF:000092">
    <property type="entry name" value="Trihelix transcription factor GT-2"/>
    <property type="match status" value="1"/>
</dbReference>
<feature type="compositionally biased region" description="Low complexity" evidence="7">
    <location>
        <begin position="19"/>
        <end position="40"/>
    </location>
</feature>
<feature type="domain" description="Myb-like" evidence="8">
    <location>
        <begin position="87"/>
        <end position="145"/>
    </location>
</feature>
<feature type="domain" description="Myb-like" evidence="8">
    <location>
        <begin position="500"/>
        <end position="558"/>
    </location>
</feature>
<keyword evidence="3" id="KW-0805">Transcription regulation</keyword>
<feature type="region of interest" description="Disordered" evidence="7">
    <location>
        <begin position="614"/>
        <end position="700"/>
    </location>
</feature>
<dbReference type="SMART" id="SM00717">
    <property type="entry name" value="SANT"/>
    <property type="match status" value="2"/>
</dbReference>
<evidence type="ECO:0000256" key="3">
    <source>
        <dbReference type="ARBA" id="ARBA00023015"/>
    </source>
</evidence>
<dbReference type="PANTHER" id="PTHR21654:SF59">
    <property type="entry name" value="TRIHELIX TRANSCRIPTION FACTOR DF1"/>
    <property type="match status" value="1"/>
</dbReference>
<feature type="compositionally biased region" description="Low complexity" evidence="7">
    <location>
        <begin position="195"/>
        <end position="210"/>
    </location>
</feature>
<keyword evidence="5" id="KW-0804">Transcription</keyword>
<feature type="compositionally biased region" description="Polar residues" evidence="7">
    <location>
        <begin position="1"/>
        <end position="18"/>
    </location>
</feature>
<gene>
    <name evidence="9" type="ORF">OLC1_LOCUS22813</name>
</gene>
<feature type="compositionally biased region" description="Low complexity" evidence="7">
    <location>
        <begin position="635"/>
        <end position="651"/>
    </location>
</feature>
<dbReference type="GO" id="GO:0003677">
    <property type="term" value="F:DNA binding"/>
    <property type="evidence" value="ECO:0007669"/>
    <property type="project" value="UniProtKB-KW"/>
</dbReference>
<dbReference type="EMBL" id="OX459125">
    <property type="protein sequence ID" value="CAI9116545.1"/>
    <property type="molecule type" value="Genomic_DNA"/>
</dbReference>
<feature type="compositionally biased region" description="Polar residues" evidence="7">
    <location>
        <begin position="483"/>
        <end position="502"/>
    </location>
</feature>
<feature type="region of interest" description="Disordered" evidence="7">
    <location>
        <begin position="483"/>
        <end position="503"/>
    </location>
</feature>
<dbReference type="CDD" id="cd12203">
    <property type="entry name" value="GT1"/>
    <property type="match status" value="2"/>
</dbReference>
<dbReference type="PANTHER" id="PTHR21654">
    <property type="entry name" value="FI21293P1"/>
    <property type="match status" value="1"/>
</dbReference>
<keyword evidence="10" id="KW-1185">Reference proteome</keyword>
<dbReference type="GO" id="GO:0006355">
    <property type="term" value="P:regulation of DNA-templated transcription"/>
    <property type="evidence" value="ECO:0007669"/>
    <property type="project" value="UniProtKB-ARBA"/>
</dbReference>
<dbReference type="Gene3D" id="1.10.10.60">
    <property type="entry name" value="Homeodomain-like"/>
    <property type="match status" value="2"/>
</dbReference>
<evidence type="ECO:0000313" key="9">
    <source>
        <dbReference type="EMBL" id="CAI9116545.1"/>
    </source>
</evidence>
<feature type="compositionally biased region" description="Polar residues" evidence="7">
    <location>
        <begin position="689"/>
        <end position="700"/>
    </location>
</feature>
<dbReference type="Proteomes" id="UP001161247">
    <property type="component" value="Chromosome 8"/>
</dbReference>
<evidence type="ECO:0000256" key="7">
    <source>
        <dbReference type="SAM" id="MobiDB-lite"/>
    </source>
</evidence>
<dbReference type="InterPro" id="IPR001005">
    <property type="entry name" value="SANT/Myb"/>
</dbReference>
<feature type="region of interest" description="Disordered" evidence="7">
    <location>
        <begin position="175"/>
        <end position="230"/>
    </location>
</feature>
<protein>
    <submittedName>
        <fullName evidence="9">OLC1v1017721C1</fullName>
    </submittedName>
</protein>
<feature type="region of interest" description="Disordered" evidence="7">
    <location>
        <begin position="421"/>
        <end position="451"/>
    </location>
</feature>
<evidence type="ECO:0000256" key="2">
    <source>
        <dbReference type="ARBA" id="ARBA00022737"/>
    </source>
</evidence>
<dbReference type="FunFam" id="1.10.10.60:FF:000061">
    <property type="entry name" value="Trihelix transcription factor GT-2"/>
    <property type="match status" value="1"/>
</dbReference>
<evidence type="ECO:0000256" key="4">
    <source>
        <dbReference type="ARBA" id="ARBA00023125"/>
    </source>
</evidence>
<feature type="region of interest" description="Disordered" evidence="7">
    <location>
        <begin position="1"/>
        <end position="90"/>
    </location>
</feature>
<feature type="compositionally biased region" description="Polar residues" evidence="7">
    <location>
        <begin position="211"/>
        <end position="230"/>
    </location>
</feature>
<feature type="compositionally biased region" description="Basic and acidic residues" evidence="7">
    <location>
        <begin position="69"/>
        <end position="80"/>
    </location>
</feature>
<dbReference type="GO" id="GO:0005634">
    <property type="term" value="C:nucleus"/>
    <property type="evidence" value="ECO:0007669"/>
    <property type="project" value="UniProtKB-SubCell"/>
</dbReference>
<dbReference type="InterPro" id="IPR044822">
    <property type="entry name" value="Myb_DNA-bind_4"/>
</dbReference>
<organism evidence="9 10">
    <name type="scientific">Oldenlandia corymbosa var. corymbosa</name>
    <dbReference type="NCBI Taxonomy" id="529605"/>
    <lineage>
        <taxon>Eukaryota</taxon>
        <taxon>Viridiplantae</taxon>
        <taxon>Streptophyta</taxon>
        <taxon>Embryophyta</taxon>
        <taxon>Tracheophyta</taxon>
        <taxon>Spermatophyta</taxon>
        <taxon>Magnoliopsida</taxon>
        <taxon>eudicotyledons</taxon>
        <taxon>Gunneridae</taxon>
        <taxon>Pentapetalae</taxon>
        <taxon>asterids</taxon>
        <taxon>lamiids</taxon>
        <taxon>Gentianales</taxon>
        <taxon>Rubiaceae</taxon>
        <taxon>Rubioideae</taxon>
        <taxon>Spermacoceae</taxon>
        <taxon>Hedyotis-Oldenlandia complex</taxon>
        <taxon>Oldenlandia</taxon>
    </lineage>
</organism>
<dbReference type="AlphaFoldDB" id="A0AAV1EA80"/>
<evidence type="ECO:0000256" key="1">
    <source>
        <dbReference type="ARBA" id="ARBA00004123"/>
    </source>
</evidence>
<dbReference type="Pfam" id="PF13837">
    <property type="entry name" value="Myb_DNA-bind_4"/>
    <property type="match status" value="2"/>
</dbReference>
<evidence type="ECO:0000313" key="10">
    <source>
        <dbReference type="Proteomes" id="UP001161247"/>
    </source>
</evidence>
<evidence type="ECO:0000259" key="8">
    <source>
        <dbReference type="PROSITE" id="PS50090"/>
    </source>
</evidence>
<feature type="compositionally biased region" description="Pro residues" evidence="7">
    <location>
        <begin position="183"/>
        <end position="194"/>
    </location>
</feature>
<feature type="compositionally biased region" description="Pro residues" evidence="7">
    <location>
        <begin position="428"/>
        <end position="446"/>
    </location>
</feature>
<evidence type="ECO:0000256" key="6">
    <source>
        <dbReference type="ARBA" id="ARBA00023242"/>
    </source>
</evidence>
<keyword evidence="6" id="KW-0539">Nucleus</keyword>
<evidence type="ECO:0000256" key="5">
    <source>
        <dbReference type="ARBA" id="ARBA00023163"/>
    </source>
</evidence>
<dbReference type="PROSITE" id="PS50090">
    <property type="entry name" value="MYB_LIKE"/>
    <property type="match status" value="2"/>
</dbReference>
<proteinExistence type="predicted"/>
<feature type="compositionally biased region" description="Gly residues" evidence="7">
    <location>
        <begin position="45"/>
        <end position="60"/>
    </location>
</feature>
<feature type="compositionally biased region" description="Polar residues" evidence="7">
    <location>
        <begin position="615"/>
        <end position="625"/>
    </location>
</feature>
<feature type="compositionally biased region" description="Acidic residues" evidence="7">
    <location>
        <begin position="654"/>
        <end position="683"/>
    </location>
</feature>
<keyword evidence="4" id="KW-0238">DNA-binding</keyword>
<sequence length="700" mass="76836">MMLGNPSTAGQQQQLISPSSNNNNNNSAEAAAAAAALAAEAAHDSGGGDSGGELGGGGGTIQSSGGFSEDDKGRLDDLIGERGSGGNRWPRQETLALLKIRSDMDVTFRDSSLKGPLWEEVSRKMAELGYHRTAKKCKEKFENVFKYHKRTKEGRASKADGKTYRFFDQLEALETNPSALQLPPTPTPRPPPLASPMQMQQPPVVQAAVSNPPTTTTAHHGTVSSAPLSPNPVSFAQNLVSQNVSNATPNNIPALSSLQPPPTSAAANNAAAIGMNPPPPLQNVHHHHFPPSHHMNVISGMLSNSSSSSTSSDEEIGRRHGRKRKWKDYFERLMKDVIVKQEELQKKFLESLEKRERDRMIREEAWRVQEMARMNREHDLLVQERSMAAAKDAAVIAFLQKITDQQNQQNPNPIQLPVQLQVSNNNNHPPPPPPPLSSSAPPPPAVTPVQMPPQQQIVPVSIPTPPPQQTIQAAPRNMEITTPKTTTDNGLQNYGQPSSSRWPKSEVQALINLRTNLDVKYQENGPKGPLWEEISAGMRKLGYNRNAKRCKEKWENINKYFKKVKESNKKRPEDSKTCPYFHQLDALYKEKAKIDTPTGATTSTTYNFGGGANVAASSKPESSSMAAPIMARPEQQWPLQQENQQQAQQQQDSAMEEDPDSENMDENDHDDDGDDEDEEDEGGGYEIVTNKQPTSVAANS</sequence>
<comment type="subcellular location">
    <subcellularLocation>
        <location evidence="1">Nucleus</location>
    </subcellularLocation>
</comment>
<name>A0AAV1EA80_OLDCO</name>
<keyword evidence="2" id="KW-0677">Repeat</keyword>
<accession>A0AAV1EA80</accession>